<dbReference type="GO" id="GO:0009073">
    <property type="term" value="P:aromatic amino acid family biosynthetic process"/>
    <property type="evidence" value="ECO:0007669"/>
    <property type="project" value="UniProtKB-KW"/>
</dbReference>
<sequence>MRQFGLIGKNLSHSFSKQYFEQKFGKEGITDASYSLFELVEIGEFTALVQEHQLSGLNVTIPYKEAILPYLDEIDEEAKAIGAVNTIQFTESGLKGFNTDVIGFRNSIKPFLENIHTRALILGTGGAAKAVAYVLENLGIKITYVSRNPKAENELSYTDINSFVMKHHLLIVNTTPIGTFPNITEAPELPYEYLTEQHFLYDLVYNPSETQFLQHAKAAGAIAINGEQMLKIQAEEAWKVWEKG</sequence>
<dbReference type="EMBL" id="WWNE01000012">
    <property type="protein sequence ID" value="NBG67069.1"/>
    <property type="molecule type" value="Genomic_DNA"/>
</dbReference>
<dbReference type="Pfam" id="PF08501">
    <property type="entry name" value="Shikimate_dh_N"/>
    <property type="match status" value="1"/>
</dbReference>
<dbReference type="GO" id="GO:0019632">
    <property type="term" value="P:shikimate metabolic process"/>
    <property type="evidence" value="ECO:0007669"/>
    <property type="project" value="TreeGrafter"/>
</dbReference>
<dbReference type="SUPFAM" id="SSF53223">
    <property type="entry name" value="Aminoacid dehydrogenase-like, N-terminal domain"/>
    <property type="match status" value="1"/>
</dbReference>
<dbReference type="RefSeq" id="WP_160634018.1">
    <property type="nucleotide sequence ID" value="NZ_WWNE01000012.1"/>
</dbReference>
<evidence type="ECO:0000256" key="1">
    <source>
        <dbReference type="ARBA" id="ARBA00004871"/>
    </source>
</evidence>
<dbReference type="Gene3D" id="3.40.50.720">
    <property type="entry name" value="NAD(P)-binding Rossmann-like Domain"/>
    <property type="match status" value="1"/>
</dbReference>
<dbReference type="InterPro" id="IPR022893">
    <property type="entry name" value="Shikimate_DH_fam"/>
</dbReference>
<dbReference type="Gene3D" id="3.40.50.10860">
    <property type="entry name" value="Leucine Dehydrogenase, chain A, domain 1"/>
    <property type="match status" value="1"/>
</dbReference>
<dbReference type="AlphaFoldDB" id="A0A6N9NMI0"/>
<comment type="pathway">
    <text evidence="1">Metabolic intermediate biosynthesis; chorismate biosynthesis; chorismate from D-erythrose 4-phosphate and phosphoenolpyruvate: step 4/7.</text>
</comment>
<proteinExistence type="predicted"/>
<dbReference type="GO" id="GO:0050661">
    <property type="term" value="F:NADP binding"/>
    <property type="evidence" value="ECO:0007669"/>
    <property type="project" value="TreeGrafter"/>
</dbReference>
<reference evidence="5 6" key="1">
    <citation type="submission" date="2019-12" db="EMBL/GenBank/DDBJ databases">
        <authorList>
            <person name="Zhao J."/>
        </authorList>
    </citation>
    <scope>NUCLEOTIDE SEQUENCE [LARGE SCALE GENOMIC DNA]</scope>
    <source>
        <strain evidence="5 6">S-15</strain>
    </source>
</reference>
<dbReference type="GO" id="GO:0009423">
    <property type="term" value="P:chorismate biosynthetic process"/>
    <property type="evidence" value="ECO:0007669"/>
    <property type="project" value="TreeGrafter"/>
</dbReference>
<dbReference type="EC" id="1.1.1.25" evidence="5"/>
<dbReference type="InterPro" id="IPR046346">
    <property type="entry name" value="Aminoacid_DH-like_N_sf"/>
</dbReference>
<accession>A0A6N9NMI0</accession>
<dbReference type="Proteomes" id="UP000470771">
    <property type="component" value="Unassembled WGS sequence"/>
</dbReference>
<gene>
    <name evidence="5" type="primary">aroE</name>
    <name evidence="5" type="ORF">GQN54_13150</name>
</gene>
<dbReference type="InterPro" id="IPR013708">
    <property type="entry name" value="Shikimate_DH-bd_N"/>
</dbReference>
<keyword evidence="6" id="KW-1185">Reference proteome</keyword>
<protein>
    <submittedName>
        <fullName evidence="5">Shikimate dehydrogenase</fullName>
        <ecNumber evidence="5">1.1.1.25</ecNumber>
    </submittedName>
</protein>
<dbReference type="SUPFAM" id="SSF51735">
    <property type="entry name" value="NAD(P)-binding Rossmann-fold domains"/>
    <property type="match status" value="1"/>
</dbReference>
<organism evidence="5 6">
    <name type="scientific">Acidiluteibacter ferrifornacis</name>
    <dbReference type="NCBI Taxonomy" id="2692424"/>
    <lineage>
        <taxon>Bacteria</taxon>
        <taxon>Pseudomonadati</taxon>
        <taxon>Bacteroidota</taxon>
        <taxon>Flavobacteriia</taxon>
        <taxon>Flavobacteriales</taxon>
        <taxon>Cryomorphaceae</taxon>
        <taxon>Acidiluteibacter</taxon>
    </lineage>
</organism>
<comment type="caution">
    <text evidence="5">The sequence shown here is derived from an EMBL/GenBank/DDBJ whole genome shotgun (WGS) entry which is preliminary data.</text>
</comment>
<evidence type="ECO:0000259" key="4">
    <source>
        <dbReference type="Pfam" id="PF08501"/>
    </source>
</evidence>
<dbReference type="GO" id="GO:0005829">
    <property type="term" value="C:cytosol"/>
    <property type="evidence" value="ECO:0007669"/>
    <property type="project" value="TreeGrafter"/>
</dbReference>
<dbReference type="CDD" id="cd01065">
    <property type="entry name" value="NAD_bind_Shikimate_DH"/>
    <property type="match status" value="1"/>
</dbReference>
<name>A0A6N9NMI0_9FLAO</name>
<dbReference type="GO" id="GO:0004764">
    <property type="term" value="F:shikimate 3-dehydrogenase (NADP+) activity"/>
    <property type="evidence" value="ECO:0007669"/>
    <property type="project" value="UniProtKB-EC"/>
</dbReference>
<evidence type="ECO:0000313" key="5">
    <source>
        <dbReference type="EMBL" id="NBG67069.1"/>
    </source>
</evidence>
<feature type="domain" description="Shikimate dehydrogenase substrate binding N-terminal" evidence="4">
    <location>
        <begin position="6"/>
        <end position="87"/>
    </location>
</feature>
<keyword evidence="2 5" id="KW-0560">Oxidoreductase</keyword>
<keyword evidence="3" id="KW-0028">Amino-acid biosynthesis</keyword>
<keyword evidence="3" id="KW-0057">Aromatic amino acid biosynthesis</keyword>
<evidence type="ECO:0000256" key="2">
    <source>
        <dbReference type="ARBA" id="ARBA00023002"/>
    </source>
</evidence>
<dbReference type="InterPro" id="IPR036291">
    <property type="entry name" value="NAD(P)-bd_dom_sf"/>
</dbReference>
<evidence type="ECO:0000256" key="3">
    <source>
        <dbReference type="ARBA" id="ARBA00023141"/>
    </source>
</evidence>
<evidence type="ECO:0000313" key="6">
    <source>
        <dbReference type="Proteomes" id="UP000470771"/>
    </source>
</evidence>
<dbReference type="PANTHER" id="PTHR21089">
    <property type="entry name" value="SHIKIMATE DEHYDROGENASE"/>
    <property type="match status" value="1"/>
</dbReference>
<dbReference type="PANTHER" id="PTHR21089:SF1">
    <property type="entry name" value="BIFUNCTIONAL 3-DEHYDROQUINATE DEHYDRATASE_SHIKIMATE DEHYDROGENASE, CHLOROPLASTIC"/>
    <property type="match status" value="1"/>
</dbReference>